<proteinExistence type="predicted"/>
<dbReference type="RefSeq" id="XP_014176898.1">
    <property type="nucleotide sequence ID" value="XM_014321423.1"/>
</dbReference>
<dbReference type="HOGENOM" id="CLU_1112003_0_0_1"/>
<name>J6ERH1_TRIAS</name>
<dbReference type="VEuPathDB" id="FungiDB:A1Q1_06214"/>
<dbReference type="Proteomes" id="UP000002748">
    <property type="component" value="Unassembled WGS sequence"/>
</dbReference>
<feature type="compositionally biased region" description="Acidic residues" evidence="1">
    <location>
        <begin position="237"/>
        <end position="250"/>
    </location>
</feature>
<evidence type="ECO:0000313" key="3">
    <source>
        <dbReference type="Proteomes" id="UP000002748"/>
    </source>
</evidence>
<dbReference type="EMBL" id="ALBS01000328">
    <property type="protein sequence ID" value="EJT45317.1"/>
    <property type="molecule type" value="Genomic_DNA"/>
</dbReference>
<evidence type="ECO:0000256" key="1">
    <source>
        <dbReference type="SAM" id="MobiDB-lite"/>
    </source>
</evidence>
<reference evidence="2 3" key="1">
    <citation type="journal article" date="2012" name="Eukaryot. Cell">
        <title>Draft genome sequence of CBS 2479, the standard type strain of Trichosporon asahii.</title>
        <authorList>
            <person name="Yang R.Y."/>
            <person name="Li H.T."/>
            <person name="Zhu H."/>
            <person name="Zhou G.P."/>
            <person name="Wang M."/>
            <person name="Wang L."/>
        </authorList>
    </citation>
    <scope>NUCLEOTIDE SEQUENCE [LARGE SCALE GENOMIC DNA]</scope>
    <source>
        <strain evidence="3">ATCC 90039 / CBS 2479 / JCM 2466 / KCTC 7840 / NCYC 2677 / UAMH 7654</strain>
    </source>
</reference>
<sequence>MATVSPGMHPEVIAASTSSTSKQNQHRDSRDHRQKQTINMSGPPGRRKYDTFNPSALPTANVGRGRIALDKDGKDQLEAQYEAWNKRLDEEVGNMAKGLQELVELSNIGTNPPSHDLTSLHLKLKTASLVRSACALRDTAHELRLALLLGDDVATAGRRDAEARRVEEEIEKLRKDVGRGVSLLVGGDGGADSTPTGGDKPTGGEGGVAPTEAPAQQEQTSTSPKKDASPTKPTEAMDVDDEDEDEFEEV</sequence>
<dbReference type="GeneID" id="25989726"/>
<comment type="caution">
    <text evidence="2">The sequence shown here is derived from an EMBL/GenBank/DDBJ whole genome shotgun (WGS) entry which is preliminary data.</text>
</comment>
<feature type="region of interest" description="Disordered" evidence="1">
    <location>
        <begin position="181"/>
        <end position="250"/>
    </location>
</feature>
<gene>
    <name evidence="2" type="ORF">A1Q1_06214</name>
</gene>
<feature type="compositionally biased region" description="Polar residues" evidence="1">
    <location>
        <begin position="214"/>
        <end position="223"/>
    </location>
</feature>
<dbReference type="AlphaFoldDB" id="J6ERH1"/>
<protein>
    <submittedName>
        <fullName evidence="2">Uncharacterized protein</fullName>
    </submittedName>
</protein>
<feature type="region of interest" description="Disordered" evidence="1">
    <location>
        <begin position="1"/>
        <end position="57"/>
    </location>
</feature>
<dbReference type="KEGG" id="tasa:A1Q1_06214"/>
<dbReference type="OrthoDB" id="203279at2759"/>
<accession>J6ERH1</accession>
<evidence type="ECO:0000313" key="2">
    <source>
        <dbReference type="EMBL" id="EJT45317.1"/>
    </source>
</evidence>
<organism evidence="2 3">
    <name type="scientific">Trichosporon asahii var. asahii (strain ATCC 90039 / CBS 2479 / JCM 2466 / KCTC 7840 / NBRC 103889/ NCYC 2677 / UAMH 7654)</name>
    <name type="common">Yeast</name>
    <dbReference type="NCBI Taxonomy" id="1186058"/>
    <lineage>
        <taxon>Eukaryota</taxon>
        <taxon>Fungi</taxon>
        <taxon>Dikarya</taxon>
        <taxon>Basidiomycota</taxon>
        <taxon>Agaricomycotina</taxon>
        <taxon>Tremellomycetes</taxon>
        <taxon>Trichosporonales</taxon>
        <taxon>Trichosporonaceae</taxon>
        <taxon>Trichosporon</taxon>
    </lineage>
</organism>